<keyword evidence="8" id="KW-0812">Transmembrane</keyword>
<feature type="repeat" description="CSPG" evidence="6">
    <location>
        <begin position="231"/>
        <end position="327"/>
    </location>
</feature>
<dbReference type="SUPFAM" id="SSF141072">
    <property type="entry name" value="CalX-like"/>
    <property type="match status" value="2"/>
</dbReference>
<evidence type="ECO:0000256" key="4">
    <source>
        <dbReference type="ARBA" id="ARBA00022837"/>
    </source>
</evidence>
<feature type="domain" description="Calx-beta" evidence="9">
    <location>
        <begin position="603"/>
        <end position="706"/>
    </location>
</feature>
<evidence type="ECO:0000256" key="3">
    <source>
        <dbReference type="ARBA" id="ARBA00022737"/>
    </source>
</evidence>
<reference evidence="10 11" key="1">
    <citation type="journal article" date="2023" name="Nucleic Acids Res.">
        <title>The hologenome of Daphnia magna reveals possible DNA methylation and microbiome-mediated evolution of the host genome.</title>
        <authorList>
            <person name="Chaturvedi A."/>
            <person name="Li X."/>
            <person name="Dhandapani V."/>
            <person name="Marshall H."/>
            <person name="Kissane S."/>
            <person name="Cuenca-Cambronero M."/>
            <person name="Asole G."/>
            <person name="Calvet F."/>
            <person name="Ruiz-Romero M."/>
            <person name="Marangio P."/>
            <person name="Guigo R."/>
            <person name="Rago D."/>
            <person name="Mirbahai L."/>
            <person name="Eastwood N."/>
            <person name="Colbourne J.K."/>
            <person name="Zhou J."/>
            <person name="Mallon E."/>
            <person name="Orsini L."/>
        </authorList>
    </citation>
    <scope>NUCLEOTIDE SEQUENCE [LARGE SCALE GENOMIC DNA]</scope>
    <source>
        <strain evidence="10">LRV0_1</strain>
    </source>
</reference>
<keyword evidence="8" id="KW-0472">Membrane</keyword>
<evidence type="ECO:0000313" key="11">
    <source>
        <dbReference type="Proteomes" id="UP001234178"/>
    </source>
</evidence>
<feature type="repeat" description="CSPG" evidence="6">
    <location>
        <begin position="349"/>
        <end position="448"/>
    </location>
</feature>
<feature type="compositionally biased region" description="Polar residues" evidence="7">
    <location>
        <begin position="1553"/>
        <end position="1571"/>
    </location>
</feature>
<feature type="compositionally biased region" description="Low complexity" evidence="7">
    <location>
        <begin position="1512"/>
        <end position="1527"/>
    </location>
</feature>
<dbReference type="InterPro" id="IPR003644">
    <property type="entry name" value="Calx_beta"/>
</dbReference>
<keyword evidence="11" id="KW-1185">Reference proteome</keyword>
<feature type="compositionally biased region" description="Acidic residues" evidence="7">
    <location>
        <begin position="1537"/>
        <end position="1547"/>
    </location>
</feature>
<dbReference type="SMART" id="SM00237">
    <property type="entry name" value="Calx_beta"/>
    <property type="match status" value="2"/>
</dbReference>
<evidence type="ECO:0000313" key="10">
    <source>
        <dbReference type="EMBL" id="KAK4014101.1"/>
    </source>
</evidence>
<evidence type="ECO:0000256" key="8">
    <source>
        <dbReference type="SAM" id="Phobius"/>
    </source>
</evidence>
<evidence type="ECO:0000256" key="1">
    <source>
        <dbReference type="ARBA" id="ARBA00005529"/>
    </source>
</evidence>
<feature type="domain" description="Calx-beta" evidence="9">
    <location>
        <begin position="455"/>
        <end position="568"/>
    </location>
</feature>
<dbReference type="PROSITE" id="PS51854">
    <property type="entry name" value="CSPG"/>
    <property type="match status" value="2"/>
</dbReference>
<keyword evidence="5" id="KW-0325">Glycoprotein</keyword>
<evidence type="ECO:0000256" key="7">
    <source>
        <dbReference type="SAM" id="MobiDB-lite"/>
    </source>
</evidence>
<dbReference type="InterPro" id="IPR039005">
    <property type="entry name" value="CSPG_rpt"/>
</dbReference>
<feature type="region of interest" description="Disordered" evidence="7">
    <location>
        <begin position="1511"/>
        <end position="1571"/>
    </location>
</feature>
<keyword evidence="8" id="KW-1133">Transmembrane helix</keyword>
<proteinExistence type="inferred from homology"/>
<dbReference type="Pfam" id="PF03160">
    <property type="entry name" value="Calx-beta"/>
    <property type="match status" value="2"/>
</dbReference>
<accession>A0ABQ9ZMK0</accession>
<feature type="transmembrane region" description="Helical" evidence="8">
    <location>
        <begin position="1481"/>
        <end position="1503"/>
    </location>
</feature>
<comment type="caution">
    <text evidence="10">The sequence shown here is derived from an EMBL/GenBank/DDBJ whole genome shotgun (WGS) entry which is preliminary data.</text>
</comment>
<dbReference type="PANTHER" id="PTHR45739">
    <property type="entry name" value="MATRIX PROTEIN, PUTATIVE-RELATED"/>
    <property type="match status" value="1"/>
</dbReference>
<dbReference type="Gene3D" id="2.60.40.2030">
    <property type="match status" value="2"/>
</dbReference>
<feature type="region of interest" description="Disordered" evidence="7">
    <location>
        <begin position="1433"/>
        <end position="1472"/>
    </location>
</feature>
<dbReference type="EMBL" id="JAOYFB010000004">
    <property type="protein sequence ID" value="KAK4014101.1"/>
    <property type="molecule type" value="Genomic_DNA"/>
</dbReference>
<dbReference type="InterPro" id="IPR051561">
    <property type="entry name" value="FRAS1_ECM"/>
</dbReference>
<keyword evidence="3" id="KW-0677">Repeat</keyword>
<dbReference type="InterPro" id="IPR038081">
    <property type="entry name" value="CalX-like_sf"/>
</dbReference>
<dbReference type="PANTHER" id="PTHR45739:SF8">
    <property type="entry name" value="FRAS1-RELATED EXTRACELLULAR MATRIX PROTEIN 1"/>
    <property type="match status" value="1"/>
</dbReference>
<name>A0ABQ9ZMK0_9CRUS</name>
<evidence type="ECO:0000256" key="2">
    <source>
        <dbReference type="ARBA" id="ARBA00022729"/>
    </source>
</evidence>
<dbReference type="Proteomes" id="UP001234178">
    <property type="component" value="Unassembled WGS sequence"/>
</dbReference>
<organism evidence="10 11">
    <name type="scientific">Daphnia magna</name>
    <dbReference type="NCBI Taxonomy" id="35525"/>
    <lineage>
        <taxon>Eukaryota</taxon>
        <taxon>Metazoa</taxon>
        <taxon>Ecdysozoa</taxon>
        <taxon>Arthropoda</taxon>
        <taxon>Crustacea</taxon>
        <taxon>Branchiopoda</taxon>
        <taxon>Diplostraca</taxon>
        <taxon>Cladocera</taxon>
        <taxon>Anomopoda</taxon>
        <taxon>Daphniidae</taxon>
        <taxon>Daphnia</taxon>
    </lineage>
</organism>
<sequence>MKTYTTSKNSDSSSCPEGCICTAVWPSNGKLECRRCRPGYQQSKSDFVDKGRPKCSQQEVQFQQDGPLMSIPSVREGDAVTISERYFVVLDSAVEKETVEYILARPTQMGSILLSGKVLQIGDTITRDDVIQGRLSFRADKEVGWLPAQDRLSWNVSAVKRDDIDEKNGRGRNVLVNGRVLDSSGKVLRRTEDTIKRARDENGAGRLAPLPRVPLRPESLMIAIEPRDNQSPEVVVHSEVTVDEGATEILSPDIISVNDSDTRPGDLVVVINDGPKHGYLEVRDRSGQRKVVTEFPLSALLEEQLSYIQNDHKGSEPRQDSFRFHVRDTSGNRSPTTQLDIIIENVNDEPPQITTRPLLLSMGQDRVVLTGDHFDIQDQDSDPSDLQVTLVAQPTNGRLQRFDPLTNSDRTLQDGETFDYQELLDGNIAFISSAEESQIVFQVSDGDSPSQEVTLRYINKQQDEELFGRSGTATPCMMEFNTTEWKALENSGITAISVVRTGDLSITCSVVCSTEAQSADDSKDFDSRPVAESSRVFFLRGVTIIYCPVQLKDDSFYEGDETFLARLSHPQVEQLDTNGQQSIADQPNKIAASSAVIGSRSQLAVRIHDDEDVTRVQFNQSVYRPSTSPDADSVTLHVERTGDLRFASKVFISNVDGSAKEGRDYVLKSRQSLEFASGEKWSSLTIALSHTNNKNTWPKSFQIVLNSEDSINAQLGATQTSATILIPPAVTSGPALLPAEPIVVSLMDYDRLGADLDKRPTTVPAGYPVVCVTPCDPKYPLYNTSTQRLCRNMAIDVSKIRFSWDIAPPLGSSNSKEPLGETTTGPFYRLSEPTAFSGVEDRVLDAVFFRHDFRVRCVAQPVRLDPGLMVGPASKSRPVTISGRSGLCPPFSPSNIPFDDAATDVMVAGQQPFAASLSYVNASDAQHPDTMRIQVVVPHSDGLIPILSTQPLHGIRHIMNEPAYRSHHRCSNLHPSMGFLDGSEDDNSTATKLPFEFSKNIRQESAVRLYRHLDSTGCLWHFEAWYTMTELIQLCGGQVTSNFQTMNRGQVQVTVRVPLYVTLIGASTGSHQSWTSVEHQTEMEFSFSYASVLLGQRGVAETKLALAVQPHVTRIRTDPNNGRLVIEFQTETRFAGRYLEAGSRLLSPTHHHFVAGQLLGFDLELMWSQIYPTGATFQKWRAVSNYTLQDYTGNYTLVLAPCPVSPDQPQQTQPNKFGRLVNKKEDCQTADPFNVTLPIHYQQPFRPEPVHYSLETTFQLTNDVRAFLRKPRSINDIKDAEFEGSFHNGERVYGRVLWHPSNELSPGYRLSIEKLYLCAGRDGYVPLFEPNAERPQFGCLENSQRLKYRLLLLDREDPYGSDKDVQGLSLDAKFASQVDQLRTGMAHLPNMDGFVFSVDPLFQLEPGIRWFLQVSYSVQPVTASGSMFRWKRQEAGSQQKARRGTNMRFLPLDWPSGDSRNTSGKSSHDGDQPPAVLASTLLLAAGLLVILVMAVLIVFSVYYRPTQNKNIASSNDSSDQKSSASAVGGVGSSAQEDHDEEDNEDEATPMKALNNNGRMASTSGSVKITLV</sequence>
<dbReference type="Pfam" id="PF16184">
    <property type="entry name" value="Cadherin_3"/>
    <property type="match status" value="2"/>
</dbReference>
<protein>
    <recommendedName>
        <fullName evidence="9">Calx-beta domain-containing protein</fullName>
    </recommendedName>
</protein>
<comment type="similarity">
    <text evidence="1">Belongs to the FRAS1 family.</text>
</comment>
<gene>
    <name evidence="10" type="ORF">OUZ56_026646</name>
</gene>
<evidence type="ECO:0000259" key="9">
    <source>
        <dbReference type="SMART" id="SM00237"/>
    </source>
</evidence>
<evidence type="ECO:0000256" key="6">
    <source>
        <dbReference type="PROSITE-ProRule" id="PRU01201"/>
    </source>
</evidence>
<keyword evidence="2" id="KW-0732">Signal</keyword>
<evidence type="ECO:0000256" key="5">
    <source>
        <dbReference type="ARBA" id="ARBA00023180"/>
    </source>
</evidence>
<keyword evidence="4" id="KW-0106">Calcium</keyword>